<dbReference type="Bgee" id="ENSACAG00000013170">
    <property type="expression patterns" value="Expressed in ovary and 3 other cell types or tissues"/>
</dbReference>
<feature type="domain" description="Tudor" evidence="2">
    <location>
        <begin position="1311"/>
        <end position="1370"/>
    </location>
</feature>
<dbReference type="SUPFAM" id="SSF63748">
    <property type="entry name" value="Tudor/PWWP/MBT"/>
    <property type="match status" value="7"/>
</dbReference>
<dbReference type="Gene3D" id="2.40.50.90">
    <property type="match status" value="6"/>
</dbReference>
<feature type="domain" description="Tudor" evidence="2">
    <location>
        <begin position="1000"/>
        <end position="1057"/>
    </location>
</feature>
<dbReference type="Proteomes" id="UP000001646">
    <property type="component" value="Chromosome 1"/>
</dbReference>
<dbReference type="GO" id="GO:0034587">
    <property type="term" value="P:piRNA processing"/>
    <property type="evidence" value="ECO:0000318"/>
    <property type="project" value="GO_Central"/>
</dbReference>
<dbReference type="PANTHER" id="PTHR22948">
    <property type="entry name" value="TUDOR DOMAIN CONTAINING PROTEIN"/>
    <property type="match status" value="1"/>
</dbReference>
<dbReference type="PANTHER" id="PTHR22948:SF15">
    <property type="entry name" value="TUDOR DOMAIN-CONTAINING PROTEIN 6"/>
    <property type="match status" value="1"/>
</dbReference>
<keyword evidence="4" id="KW-1185">Reference proteome</keyword>
<organism evidence="3 4">
    <name type="scientific">Anolis carolinensis</name>
    <name type="common">Green anole</name>
    <name type="synonym">American chameleon</name>
    <dbReference type="NCBI Taxonomy" id="28377"/>
    <lineage>
        <taxon>Eukaryota</taxon>
        <taxon>Metazoa</taxon>
        <taxon>Chordata</taxon>
        <taxon>Craniata</taxon>
        <taxon>Vertebrata</taxon>
        <taxon>Euteleostomi</taxon>
        <taxon>Lepidosauria</taxon>
        <taxon>Squamata</taxon>
        <taxon>Bifurcata</taxon>
        <taxon>Unidentata</taxon>
        <taxon>Episquamata</taxon>
        <taxon>Toxicofera</taxon>
        <taxon>Iguania</taxon>
        <taxon>Dactyloidae</taxon>
        <taxon>Anolis</taxon>
    </lineage>
</organism>
<dbReference type="SMART" id="SM00333">
    <property type="entry name" value="TUDOR"/>
    <property type="match status" value="8"/>
</dbReference>
<protein>
    <submittedName>
        <fullName evidence="3">Tudor domain containing 6</fullName>
    </submittedName>
</protein>
<feature type="domain" description="Tudor" evidence="2">
    <location>
        <begin position="532"/>
        <end position="589"/>
    </location>
</feature>
<reference evidence="3" key="2">
    <citation type="submission" date="2025-08" db="UniProtKB">
        <authorList>
            <consortium name="Ensembl"/>
        </authorList>
    </citation>
    <scope>IDENTIFICATION</scope>
</reference>
<dbReference type="GO" id="GO:0030719">
    <property type="term" value="P:P granule organization"/>
    <property type="evidence" value="ECO:0000318"/>
    <property type="project" value="GO_Central"/>
</dbReference>
<dbReference type="InterPro" id="IPR035437">
    <property type="entry name" value="SNase_OB-fold_sf"/>
</dbReference>
<dbReference type="Ensembl" id="ENSACAT00000041254.1">
    <property type="protein sequence ID" value="ENSACAP00000024400.1"/>
    <property type="gene ID" value="ENSACAG00000013170.3"/>
</dbReference>
<evidence type="ECO:0000259" key="2">
    <source>
        <dbReference type="PROSITE" id="PS50304"/>
    </source>
</evidence>
<feature type="domain" description="Tudor" evidence="2">
    <location>
        <begin position="291"/>
        <end position="355"/>
    </location>
</feature>
<feature type="domain" description="Tudor" evidence="2">
    <location>
        <begin position="785"/>
        <end position="845"/>
    </location>
</feature>
<gene>
    <name evidence="3" type="primary">TDRD6</name>
</gene>
<dbReference type="GeneTree" id="ENSGT00940000159049"/>
<evidence type="ECO:0000256" key="1">
    <source>
        <dbReference type="SAM" id="MobiDB-lite"/>
    </source>
</evidence>
<evidence type="ECO:0000313" key="3">
    <source>
        <dbReference type="Ensembl" id="ENSACAP00000024400.1"/>
    </source>
</evidence>
<name>A0A803SN60_ANOCA</name>
<dbReference type="InterPro" id="IPR050621">
    <property type="entry name" value="Tudor_domain_containing"/>
</dbReference>
<dbReference type="InterPro" id="IPR002999">
    <property type="entry name" value="Tudor"/>
</dbReference>
<dbReference type="GO" id="GO:0043186">
    <property type="term" value="C:P granule"/>
    <property type="evidence" value="ECO:0000318"/>
    <property type="project" value="GO_Central"/>
</dbReference>
<sequence length="1971" mass="219902">MAVAARLLRGSAPGGSAGEAVGDVRGAAAAGGVRAPGPGATGQGRARLSALSPPLALAELCLVERGGRWLRARVVGCPGGSGEDYRVFLLDEGRTVGAEARCLAHGPEELFRLPSEVLGCVVADLVPAGFPGSGLCWSPAARDFLSRLQGQEAVGLVREVLLPEGLVVLELPWLLAQMQPYGLASLLAPGAFRALLQASLAPPAPPALPSAAPPAPPPAPAPPAPAPSQSPEPANYFYPRLELDVTEPVIITQISDPHRVYCQLRSFSKEIQVLSEGMCQAFRDSHQEEPLPKPGSTCAARGIDGCWYRALLLETYLGTKKRPEAAAQVICVDYGRKEFVTQRNLRRLPAEYFRMPVMTYPCSLQGITDRGAGWSLSQISELKMLLLGKVVQARIEAYCPFEHLYYVTLYREDGLNLNCLFGVQAHCLAQSLLHSTQEYTSDLMTELKSVSTPGQIEKPGSLLGMLSTLTADPLPVVHLKAGEHHSVQVTFLRDPTEFCVHLQEHRQPLCRLKQNLNDFYSQTKKLEGILLEPKPGSLCCVMLKENSYHRALVTRVEGKGIEVYLVDKGNSEIVDLYKVKELLSQFRELPAVALRCTLANPSPGQAWSLNAVDYFRKAVLNKKLVIKVLGMQGTIYEVELFDHALKGEKNLGKIMSQGLYTKHHENVQVEKDRKMIDWPLLGGSQGESILHQSDKGTCYLYHREIAEKDSNVFPNPSAYNLQNYSEITPELYCEEQLKVGSTVNVVVSYTESPSLFWCQLAKNTHDLKALMAKIQDYCIHAVQPLDWPIPVCLAKFSEDNKWYRALIISKVNSAEEVEVVYVDFGNKEHVSLKDVRATKEEFMKMKAQAFRCSLYNLIQPKSPDPFVWSEEANEAFQEFLDSAKKTELKCTIFALASLNSTDLFNIVDLITPFESFCHFLTRKGLARSVHPQNPLIPSVHLISYYHSTHDIKIGSEEKVYVTHVKDPCFFYCQLARSADVLEQLTKSISKLSKTWHSLQTSQAPGSVYLAKFTDGCWYRAVVISSKTNKEVFFVDYGNTQLLKNEDLIVVPNEAFEILLLPMQAIKCCLSDIPAEVSKDAAEWFEKSVQNKPLKALIVAKEHDGKLIVELYDGKIKINSKLKEVMGLRSSQGIFHYVENQALSKNSPKREIQTEKRPSLISTVKPVSEIKRSCTGSKEILDNTKHGSWNKEGRQVQLKTEKMTRFPELVERIDKNDNVATTKDSSCVPLKTEKPSDKNRCQIKTKMCSSFKSICDLSQKTIKPGLKTSVYISHINHPSDFYVQLVEDEPMINSISEKLNNSGRSESLTGEQLHIGDLLCAMFSEDGLWYRAVVNEKPSGELVTVRFIDYGNTAVISICKTRRLLGECSSFPAMSIHCSLGGVKTPHHVEWTQEAILNFSERVHEIQMNSEFVEKCEGKWEIILSDEKGNITVDLIRGYLTNQKPLLEETLDKTENEINLINLDGVVSDEHSKSSYVSEPRFFHWTIPKIGQTLSTFSIIAKGPDYFWCRFTEIGNTDSVERELPRAGELEGMCVDYIKRGCPCLVKCSKDDTFYRAVVSNFEENTLTVIRIDYGIEECVNTEMIRHISAELLAMPPQAFLCRLFGFSAENGSWTEGVNKFFCDKVADFPLEVIVVDKRPHCFLEIPVFIVKLECRNISINEQMKSFWKYNSEDSGSTLTNIHSPKNQVKDTEDNSNTVIFEKETFCSLVTPLTTGDLEDLLSYSELLKPGSPSSVDEGSRILVERISLTSPSNQTRHDYTAIEQSSSDDSEDLLDFISLSPNDNTQMPKIEVLGVPSFDSTVGLQAADSPSLDDKPQQRLKLDLLEVPPVEEELEQHSLSNTLLDEQVETSSCNIKKEENTSNLKGFDIGSKCMILSGTQWYKAKILDISLGGIKVLNLSTGKEEIVSTLELDPNATEVQSLKIQKIFLCYLREGSNRVGRERNVAVSLRLFFILACSMGLQMQYLVVLGP</sequence>
<feature type="compositionally biased region" description="Pro residues" evidence="1">
    <location>
        <begin position="205"/>
        <end position="230"/>
    </location>
</feature>
<dbReference type="Pfam" id="PF00567">
    <property type="entry name" value="TUDOR"/>
    <property type="match status" value="6"/>
</dbReference>
<reference evidence="3" key="3">
    <citation type="submission" date="2025-09" db="UniProtKB">
        <authorList>
            <consortium name="Ensembl"/>
        </authorList>
    </citation>
    <scope>IDENTIFICATION</scope>
</reference>
<dbReference type="GO" id="GO:0007283">
    <property type="term" value="P:spermatogenesis"/>
    <property type="evidence" value="ECO:0000318"/>
    <property type="project" value="GO_Central"/>
</dbReference>
<reference evidence="3 4" key="1">
    <citation type="submission" date="2009-12" db="EMBL/GenBank/DDBJ databases">
        <title>The Genome Sequence of Anolis carolinensis (Green Anole Lizard).</title>
        <authorList>
            <consortium name="The Genome Sequencing Platform"/>
            <person name="Di Palma F."/>
            <person name="Alfoldi J."/>
            <person name="Heiman D."/>
            <person name="Young S."/>
            <person name="Grabherr M."/>
            <person name="Johnson J."/>
            <person name="Lander E.S."/>
            <person name="Lindblad-Toh K."/>
        </authorList>
    </citation>
    <scope>NUCLEOTIDE SEQUENCE [LARGE SCALE GENOMIC DNA]</scope>
    <source>
        <strain evidence="3 4">JBL SC #1</strain>
    </source>
</reference>
<dbReference type="PROSITE" id="PS50304">
    <property type="entry name" value="TUDOR"/>
    <property type="match status" value="6"/>
</dbReference>
<dbReference type="Gene3D" id="2.30.30.140">
    <property type="match status" value="6"/>
</dbReference>
<proteinExistence type="predicted"/>
<feature type="region of interest" description="Disordered" evidence="1">
    <location>
        <begin position="205"/>
        <end position="231"/>
    </location>
</feature>
<dbReference type="FunFam" id="2.30.30.140:FF:000018">
    <property type="entry name" value="Serine/threonine-protein kinase 31"/>
    <property type="match status" value="1"/>
</dbReference>
<accession>A0A803SN60</accession>
<feature type="domain" description="Tudor" evidence="2">
    <location>
        <begin position="1536"/>
        <end position="1594"/>
    </location>
</feature>
<dbReference type="InParanoid" id="A0A803SN60"/>
<evidence type="ECO:0000313" key="4">
    <source>
        <dbReference type="Proteomes" id="UP000001646"/>
    </source>
</evidence>